<dbReference type="EMBL" id="JAUUTY010000004">
    <property type="protein sequence ID" value="KAK1650649.1"/>
    <property type="molecule type" value="Genomic_DNA"/>
</dbReference>
<feature type="compositionally biased region" description="Acidic residues" evidence="2">
    <location>
        <begin position="70"/>
        <end position="82"/>
    </location>
</feature>
<evidence type="ECO:0000313" key="4">
    <source>
        <dbReference type="Proteomes" id="UP001231189"/>
    </source>
</evidence>
<proteinExistence type="predicted"/>
<feature type="compositionally biased region" description="Acidic residues" evidence="2">
    <location>
        <begin position="90"/>
        <end position="100"/>
    </location>
</feature>
<keyword evidence="4" id="KW-1185">Reference proteome</keyword>
<feature type="compositionally biased region" description="Basic and acidic residues" evidence="2">
    <location>
        <begin position="1"/>
        <end position="10"/>
    </location>
</feature>
<organism evidence="3 4">
    <name type="scientific">Lolium multiflorum</name>
    <name type="common">Italian ryegrass</name>
    <name type="synonym">Lolium perenne subsp. multiflorum</name>
    <dbReference type="NCBI Taxonomy" id="4521"/>
    <lineage>
        <taxon>Eukaryota</taxon>
        <taxon>Viridiplantae</taxon>
        <taxon>Streptophyta</taxon>
        <taxon>Embryophyta</taxon>
        <taxon>Tracheophyta</taxon>
        <taxon>Spermatophyta</taxon>
        <taxon>Magnoliopsida</taxon>
        <taxon>Liliopsida</taxon>
        <taxon>Poales</taxon>
        <taxon>Poaceae</taxon>
        <taxon>BOP clade</taxon>
        <taxon>Pooideae</taxon>
        <taxon>Poodae</taxon>
        <taxon>Poeae</taxon>
        <taxon>Poeae Chloroplast Group 2 (Poeae type)</taxon>
        <taxon>Loliodinae</taxon>
        <taxon>Loliinae</taxon>
        <taxon>Lolium</taxon>
    </lineage>
</organism>
<feature type="compositionally biased region" description="Polar residues" evidence="2">
    <location>
        <begin position="30"/>
        <end position="39"/>
    </location>
</feature>
<gene>
    <name evidence="3" type="ORF">QYE76_068454</name>
</gene>
<protein>
    <submittedName>
        <fullName evidence="3">Uncharacterized protein</fullName>
    </submittedName>
</protein>
<feature type="region of interest" description="Disordered" evidence="2">
    <location>
        <begin position="1"/>
        <end position="113"/>
    </location>
</feature>
<dbReference type="Proteomes" id="UP001231189">
    <property type="component" value="Unassembled WGS sequence"/>
</dbReference>
<evidence type="ECO:0000313" key="3">
    <source>
        <dbReference type="EMBL" id="KAK1650649.1"/>
    </source>
</evidence>
<comment type="caution">
    <text evidence="3">The sequence shown here is derived from an EMBL/GenBank/DDBJ whole genome shotgun (WGS) entry which is preliminary data.</text>
</comment>
<accession>A0AAD8SFC2</accession>
<feature type="coiled-coil region" evidence="1">
    <location>
        <begin position="178"/>
        <end position="247"/>
    </location>
</feature>
<sequence>MYTGENDKSRVSLADLSDEELRDEVRCLTRLSQKENIVLSSARPPLDLKHLPAEASTVAQCYPPKPESGVEPEDDDDSEETEDGQHALEDSDVQGDEAPEDDARTKAMRRRKINEDLMTTAESTLMMMMMKSLSTAELTPPPRAVVAKVPVSKVNPYAGASTPSTARDHPIFATVDAVADFADQFTRLESENAQLRKAIKTSTDQVLEANRLTADAQNENILLKDELKKLKKKMKDEQEARREAAIVADEKEGALRESITNLLNAADMPIDRAHKLREDSMSDALSLATDSNNQVQDSFNFFPCRTFSESFG</sequence>
<evidence type="ECO:0000256" key="1">
    <source>
        <dbReference type="SAM" id="Coils"/>
    </source>
</evidence>
<dbReference type="AlphaFoldDB" id="A0AAD8SFC2"/>
<keyword evidence="1" id="KW-0175">Coiled coil</keyword>
<name>A0AAD8SFC2_LOLMU</name>
<evidence type="ECO:0000256" key="2">
    <source>
        <dbReference type="SAM" id="MobiDB-lite"/>
    </source>
</evidence>
<reference evidence="3" key="1">
    <citation type="submission" date="2023-07" db="EMBL/GenBank/DDBJ databases">
        <title>A chromosome-level genome assembly of Lolium multiflorum.</title>
        <authorList>
            <person name="Chen Y."/>
            <person name="Copetti D."/>
            <person name="Kolliker R."/>
            <person name="Studer B."/>
        </authorList>
    </citation>
    <scope>NUCLEOTIDE SEQUENCE</scope>
    <source>
        <strain evidence="3">02402/16</strain>
        <tissue evidence="3">Leaf</tissue>
    </source>
</reference>